<keyword evidence="3" id="KW-1185">Reference proteome</keyword>
<protein>
    <submittedName>
        <fullName evidence="2">Uncharacterized protein</fullName>
    </submittedName>
</protein>
<evidence type="ECO:0000313" key="3">
    <source>
        <dbReference type="Proteomes" id="UP000541558"/>
    </source>
</evidence>
<comment type="caution">
    <text evidence="2">The sequence shown here is derived from an EMBL/GenBank/DDBJ whole genome shotgun (WGS) entry which is preliminary data.</text>
</comment>
<evidence type="ECO:0000313" key="2">
    <source>
        <dbReference type="EMBL" id="KAF5334486.1"/>
    </source>
</evidence>
<organism evidence="2 3">
    <name type="scientific">Ephemerocybe angulata</name>
    <dbReference type="NCBI Taxonomy" id="980116"/>
    <lineage>
        <taxon>Eukaryota</taxon>
        <taxon>Fungi</taxon>
        <taxon>Dikarya</taxon>
        <taxon>Basidiomycota</taxon>
        <taxon>Agaricomycotina</taxon>
        <taxon>Agaricomycetes</taxon>
        <taxon>Agaricomycetidae</taxon>
        <taxon>Agaricales</taxon>
        <taxon>Agaricineae</taxon>
        <taxon>Psathyrellaceae</taxon>
        <taxon>Ephemerocybe</taxon>
    </lineage>
</organism>
<proteinExistence type="predicted"/>
<reference evidence="2 3" key="1">
    <citation type="journal article" date="2020" name="ISME J.">
        <title>Uncovering the hidden diversity of litter-decomposition mechanisms in mushroom-forming fungi.</title>
        <authorList>
            <person name="Floudas D."/>
            <person name="Bentzer J."/>
            <person name="Ahren D."/>
            <person name="Johansson T."/>
            <person name="Persson P."/>
            <person name="Tunlid A."/>
        </authorList>
    </citation>
    <scope>NUCLEOTIDE SEQUENCE [LARGE SCALE GENOMIC DNA]</scope>
    <source>
        <strain evidence="2 3">CBS 175.51</strain>
    </source>
</reference>
<evidence type="ECO:0000256" key="1">
    <source>
        <dbReference type="SAM" id="MobiDB-lite"/>
    </source>
</evidence>
<dbReference type="Proteomes" id="UP000541558">
    <property type="component" value="Unassembled WGS sequence"/>
</dbReference>
<accession>A0A8H5C4Q4</accession>
<sequence length="237" mass="26252">MSTLQWPTAVQVCPSNYRRRLPPSLYFSGLVRSYGSRSAFKGCVPWPVWLIVQPQPAGWASFYLLSFFLSAMLCPSLPLVTMSSRSPRPATIAVDPNTPFPSFSTALTSFVAKSLDIDVPCKRCCEFMRSDDERCDSHKCRNDDDDVDSLFSCTYPGIWISDAFLIDGEDSEEASGGISSDSEDEGSSSGDEKALTSAVRGRRLSQAFSKVRLPLVSLRVVPIMYRRLSLRLSSSRC</sequence>
<dbReference type="AlphaFoldDB" id="A0A8H5C4Q4"/>
<feature type="region of interest" description="Disordered" evidence="1">
    <location>
        <begin position="171"/>
        <end position="197"/>
    </location>
</feature>
<gene>
    <name evidence="2" type="ORF">D9611_013795</name>
</gene>
<name>A0A8H5C4Q4_9AGAR</name>
<dbReference type="EMBL" id="JAACJK010000068">
    <property type="protein sequence ID" value="KAF5334486.1"/>
    <property type="molecule type" value="Genomic_DNA"/>
</dbReference>